<proteinExistence type="predicted"/>
<comment type="caution">
    <text evidence="1">The sequence shown here is derived from an EMBL/GenBank/DDBJ whole genome shotgun (WGS) entry which is preliminary data.</text>
</comment>
<gene>
    <name evidence="1" type="ORF">EYF80_056508</name>
</gene>
<dbReference type="Proteomes" id="UP000314294">
    <property type="component" value="Unassembled WGS sequence"/>
</dbReference>
<dbReference type="AlphaFoldDB" id="A0A4Z2EWZ4"/>
<sequence length="60" mass="6889">MKENGGSVGRVWEMHKDGRCLRKEPTELMWATSLALEQFLEADVFRGEDHPHHLGVARQT</sequence>
<reference evidence="1 2" key="1">
    <citation type="submission" date="2019-03" db="EMBL/GenBank/DDBJ databases">
        <title>First draft genome of Liparis tanakae, snailfish: a comprehensive survey of snailfish specific genes.</title>
        <authorList>
            <person name="Kim W."/>
            <person name="Song I."/>
            <person name="Jeong J.-H."/>
            <person name="Kim D."/>
            <person name="Kim S."/>
            <person name="Ryu S."/>
            <person name="Song J.Y."/>
            <person name="Lee S.K."/>
        </authorList>
    </citation>
    <scope>NUCLEOTIDE SEQUENCE [LARGE SCALE GENOMIC DNA]</scope>
    <source>
        <tissue evidence="1">Muscle</tissue>
    </source>
</reference>
<accession>A0A4Z2EWZ4</accession>
<name>A0A4Z2EWZ4_9TELE</name>
<keyword evidence="2" id="KW-1185">Reference proteome</keyword>
<evidence type="ECO:0000313" key="1">
    <source>
        <dbReference type="EMBL" id="TNN33329.1"/>
    </source>
</evidence>
<organism evidence="1 2">
    <name type="scientific">Liparis tanakae</name>
    <name type="common">Tanaka's snailfish</name>
    <dbReference type="NCBI Taxonomy" id="230148"/>
    <lineage>
        <taxon>Eukaryota</taxon>
        <taxon>Metazoa</taxon>
        <taxon>Chordata</taxon>
        <taxon>Craniata</taxon>
        <taxon>Vertebrata</taxon>
        <taxon>Euteleostomi</taxon>
        <taxon>Actinopterygii</taxon>
        <taxon>Neopterygii</taxon>
        <taxon>Teleostei</taxon>
        <taxon>Neoteleostei</taxon>
        <taxon>Acanthomorphata</taxon>
        <taxon>Eupercaria</taxon>
        <taxon>Perciformes</taxon>
        <taxon>Cottioidei</taxon>
        <taxon>Cottales</taxon>
        <taxon>Liparidae</taxon>
        <taxon>Liparis</taxon>
    </lineage>
</organism>
<protein>
    <submittedName>
        <fullName evidence="1">Uncharacterized protein</fullName>
    </submittedName>
</protein>
<dbReference type="EMBL" id="SRLO01002273">
    <property type="protein sequence ID" value="TNN33329.1"/>
    <property type="molecule type" value="Genomic_DNA"/>
</dbReference>
<evidence type="ECO:0000313" key="2">
    <source>
        <dbReference type="Proteomes" id="UP000314294"/>
    </source>
</evidence>